<dbReference type="InterPro" id="IPR052712">
    <property type="entry name" value="Acid_resist_chaperone_HdeD"/>
</dbReference>
<evidence type="ECO:0000313" key="2">
    <source>
        <dbReference type="EMBL" id="MCZ0725693.1"/>
    </source>
</evidence>
<reference evidence="2" key="1">
    <citation type="submission" date="2022-12" db="EMBL/GenBank/DDBJ databases">
        <title>Description and comparative metabolic analysis of Aerococcus sp. nov., isolated from the feces of a pig.</title>
        <authorList>
            <person name="Chang Y.-H."/>
        </authorList>
    </citation>
    <scope>NUCLEOTIDE SEQUENCE</scope>
    <source>
        <strain evidence="2">YH-aer222</strain>
    </source>
</reference>
<dbReference type="EMBL" id="JAPRFR010000001">
    <property type="protein sequence ID" value="MCZ0725693.1"/>
    <property type="molecule type" value="Genomic_DNA"/>
</dbReference>
<dbReference type="InterPro" id="IPR005325">
    <property type="entry name" value="DUF308_memb"/>
</dbReference>
<keyword evidence="1" id="KW-1133">Transmembrane helix</keyword>
<keyword evidence="3" id="KW-1185">Reference proteome</keyword>
<gene>
    <name evidence="2" type="ORF">OW157_03795</name>
</gene>
<organism evidence="2 3">
    <name type="scientific">Aerococcus kribbianus</name>
    <dbReference type="NCBI Taxonomy" id="2999064"/>
    <lineage>
        <taxon>Bacteria</taxon>
        <taxon>Bacillati</taxon>
        <taxon>Bacillota</taxon>
        <taxon>Bacilli</taxon>
        <taxon>Lactobacillales</taxon>
        <taxon>Aerococcaceae</taxon>
        <taxon>Aerococcus</taxon>
    </lineage>
</organism>
<keyword evidence="1" id="KW-0472">Membrane</keyword>
<dbReference type="Proteomes" id="UP001146670">
    <property type="component" value="Unassembled WGS sequence"/>
</dbReference>
<dbReference type="RefSeq" id="WP_268752006.1">
    <property type="nucleotide sequence ID" value="NZ_JAPRFQ010000001.1"/>
</dbReference>
<feature type="transmembrane region" description="Helical" evidence="1">
    <location>
        <begin position="150"/>
        <end position="171"/>
    </location>
</feature>
<dbReference type="GO" id="GO:0005886">
    <property type="term" value="C:plasma membrane"/>
    <property type="evidence" value="ECO:0007669"/>
    <property type="project" value="TreeGrafter"/>
</dbReference>
<evidence type="ECO:0000256" key="1">
    <source>
        <dbReference type="SAM" id="Phobius"/>
    </source>
</evidence>
<feature type="transmembrane region" description="Helical" evidence="1">
    <location>
        <begin position="33"/>
        <end position="55"/>
    </location>
</feature>
<dbReference type="Pfam" id="PF03729">
    <property type="entry name" value="DUF308"/>
    <property type="match status" value="2"/>
</dbReference>
<sequence>MVDNNKGFSWQHLIIGILYLLAGIVVFNNPLLATLWLSVLIGIGWIISGVLNITMRDTMKEWTGRGSGWLVFFGIVDIILGLLLLFNQWVGLVAIPMLFALWFVVEAVGLIMSSFAWRSWSKGRFWLQMLVGILGLIMAVVLVFNPLGALLTLEVLVGAFFILAAITHIIIAF</sequence>
<keyword evidence="1" id="KW-0812">Transmembrane</keyword>
<protein>
    <submittedName>
        <fullName evidence="2">DUF308 domain-containing protein</fullName>
    </submittedName>
</protein>
<accession>A0A9X3FMW5</accession>
<evidence type="ECO:0000313" key="3">
    <source>
        <dbReference type="Proteomes" id="UP001146670"/>
    </source>
</evidence>
<comment type="caution">
    <text evidence="2">The sequence shown here is derived from an EMBL/GenBank/DDBJ whole genome shotgun (WGS) entry which is preliminary data.</text>
</comment>
<dbReference type="AlphaFoldDB" id="A0A9X3FMW5"/>
<feature type="transmembrane region" description="Helical" evidence="1">
    <location>
        <begin position="92"/>
        <end position="113"/>
    </location>
</feature>
<feature type="transmembrane region" description="Helical" evidence="1">
    <location>
        <begin position="125"/>
        <end position="144"/>
    </location>
</feature>
<name>A0A9X3FMW5_9LACT</name>
<proteinExistence type="predicted"/>
<dbReference type="PANTHER" id="PTHR34989:SF1">
    <property type="entry name" value="PROTEIN HDED"/>
    <property type="match status" value="1"/>
</dbReference>
<dbReference type="PANTHER" id="PTHR34989">
    <property type="entry name" value="PROTEIN HDED"/>
    <property type="match status" value="1"/>
</dbReference>
<feature type="transmembrane region" description="Helical" evidence="1">
    <location>
        <begin position="67"/>
        <end position="86"/>
    </location>
</feature>
<feature type="transmembrane region" description="Helical" evidence="1">
    <location>
        <begin position="7"/>
        <end position="27"/>
    </location>
</feature>